<dbReference type="PROSITE" id="PS51485">
    <property type="entry name" value="PHYTOCYANIN"/>
    <property type="match status" value="1"/>
</dbReference>
<dbReference type="InterPro" id="IPR003245">
    <property type="entry name" value="Phytocyanin_dom"/>
</dbReference>
<proteinExistence type="predicted"/>
<keyword evidence="4" id="KW-1185">Reference proteome</keyword>
<dbReference type="AlphaFoldDB" id="A0A8K0GMK0"/>
<evidence type="ECO:0000313" key="4">
    <source>
        <dbReference type="Proteomes" id="UP000796880"/>
    </source>
</evidence>
<sequence>MCKQKSCSKVMKETNFHLIVMSLIFISASFPSMVKSEDHIVGDDEEWNTGTNFQSWSQKYNFTVGDVVVFKYVKGQHNAYEVKEETYRSCDGSSGVIAKYETGNDRVQLNQARKYWFICNVAGHCLGGMRFSIDVKQSDANSTSTTSPTPEPIPPPPNSCTRLLSNHIWTLGFYIFVSGMIFSL</sequence>
<name>A0A8K0GMK0_9ROSA</name>
<dbReference type="InterPro" id="IPR039391">
    <property type="entry name" value="Phytocyanin-like"/>
</dbReference>
<dbReference type="Pfam" id="PF02298">
    <property type="entry name" value="Cu_bind_like"/>
    <property type="match status" value="1"/>
</dbReference>
<dbReference type="FunFam" id="2.60.40.420:FF:000074">
    <property type="entry name" value="Blue copper binding protein-like"/>
    <property type="match status" value="1"/>
</dbReference>
<dbReference type="PANTHER" id="PTHR33021">
    <property type="entry name" value="BLUE COPPER PROTEIN"/>
    <property type="match status" value="1"/>
</dbReference>
<dbReference type="Proteomes" id="UP000796880">
    <property type="component" value="Unassembled WGS sequence"/>
</dbReference>
<reference evidence="3" key="1">
    <citation type="submission" date="2020-03" db="EMBL/GenBank/DDBJ databases">
        <title>A high-quality chromosome-level genome assembly of a woody plant with both climbing and erect habits, Rhamnella rubrinervis.</title>
        <authorList>
            <person name="Lu Z."/>
            <person name="Yang Y."/>
            <person name="Zhu X."/>
            <person name="Sun Y."/>
        </authorList>
    </citation>
    <scope>NUCLEOTIDE SEQUENCE</scope>
    <source>
        <strain evidence="3">BYM</strain>
        <tissue evidence="3">Leaf</tissue>
    </source>
</reference>
<evidence type="ECO:0000313" key="3">
    <source>
        <dbReference type="EMBL" id="KAF3434727.1"/>
    </source>
</evidence>
<dbReference type="Gene3D" id="2.60.40.420">
    <property type="entry name" value="Cupredoxins - blue copper proteins"/>
    <property type="match status" value="1"/>
</dbReference>
<protein>
    <recommendedName>
        <fullName evidence="2">Phytocyanin domain-containing protein</fullName>
    </recommendedName>
</protein>
<feature type="signal peptide" evidence="1">
    <location>
        <begin position="1"/>
        <end position="36"/>
    </location>
</feature>
<comment type="caution">
    <text evidence="3">The sequence shown here is derived from an EMBL/GenBank/DDBJ whole genome shotgun (WGS) entry which is preliminary data.</text>
</comment>
<dbReference type="PANTHER" id="PTHR33021:SF179">
    <property type="entry name" value="OS09G0541100 PROTEIN"/>
    <property type="match status" value="1"/>
</dbReference>
<dbReference type="SUPFAM" id="SSF49503">
    <property type="entry name" value="Cupredoxins"/>
    <property type="match status" value="1"/>
</dbReference>
<dbReference type="GO" id="GO:0009055">
    <property type="term" value="F:electron transfer activity"/>
    <property type="evidence" value="ECO:0007669"/>
    <property type="project" value="InterPro"/>
</dbReference>
<dbReference type="EMBL" id="VOIH02000010">
    <property type="protein sequence ID" value="KAF3434727.1"/>
    <property type="molecule type" value="Genomic_DNA"/>
</dbReference>
<accession>A0A8K0GMK0</accession>
<evidence type="ECO:0000259" key="2">
    <source>
        <dbReference type="PROSITE" id="PS51485"/>
    </source>
</evidence>
<keyword evidence="1" id="KW-0732">Signal</keyword>
<gene>
    <name evidence="3" type="ORF">FNV43_RR21812</name>
</gene>
<feature type="chain" id="PRO_5035470805" description="Phytocyanin domain-containing protein" evidence="1">
    <location>
        <begin position="37"/>
        <end position="184"/>
    </location>
</feature>
<feature type="domain" description="Phytocyanin" evidence="2">
    <location>
        <begin position="37"/>
        <end position="137"/>
    </location>
</feature>
<dbReference type="OrthoDB" id="1921208at2759"/>
<organism evidence="3 4">
    <name type="scientific">Rhamnella rubrinervis</name>
    <dbReference type="NCBI Taxonomy" id="2594499"/>
    <lineage>
        <taxon>Eukaryota</taxon>
        <taxon>Viridiplantae</taxon>
        <taxon>Streptophyta</taxon>
        <taxon>Embryophyta</taxon>
        <taxon>Tracheophyta</taxon>
        <taxon>Spermatophyta</taxon>
        <taxon>Magnoliopsida</taxon>
        <taxon>eudicotyledons</taxon>
        <taxon>Gunneridae</taxon>
        <taxon>Pentapetalae</taxon>
        <taxon>rosids</taxon>
        <taxon>fabids</taxon>
        <taxon>Rosales</taxon>
        <taxon>Rhamnaceae</taxon>
        <taxon>rhamnoid group</taxon>
        <taxon>Rhamneae</taxon>
        <taxon>Rhamnella</taxon>
    </lineage>
</organism>
<evidence type="ECO:0000256" key="1">
    <source>
        <dbReference type="SAM" id="SignalP"/>
    </source>
</evidence>
<dbReference type="InterPro" id="IPR008972">
    <property type="entry name" value="Cupredoxin"/>
</dbReference>
<dbReference type="CDD" id="cd04216">
    <property type="entry name" value="Phytocyanin"/>
    <property type="match status" value="1"/>
</dbReference>
<dbReference type="GO" id="GO:0005886">
    <property type="term" value="C:plasma membrane"/>
    <property type="evidence" value="ECO:0007669"/>
    <property type="project" value="TreeGrafter"/>
</dbReference>